<proteinExistence type="predicted"/>
<feature type="chain" id="PRO_5043273195" evidence="2">
    <location>
        <begin position="26"/>
        <end position="1134"/>
    </location>
</feature>
<keyword evidence="1" id="KW-0472">Membrane</keyword>
<evidence type="ECO:0000256" key="1">
    <source>
        <dbReference type="SAM" id="Phobius"/>
    </source>
</evidence>
<evidence type="ECO:0000256" key="2">
    <source>
        <dbReference type="SAM" id="SignalP"/>
    </source>
</evidence>
<keyword evidence="1" id="KW-0812">Transmembrane</keyword>
<dbReference type="EMBL" id="CAMXCT020006706">
    <property type="protein sequence ID" value="CAL1172035.1"/>
    <property type="molecule type" value="Genomic_DNA"/>
</dbReference>
<keyword evidence="2" id="KW-0732">Signal</keyword>
<keyword evidence="1" id="KW-1133">Transmembrane helix</keyword>
<dbReference type="EMBL" id="CAMXCT030006706">
    <property type="protein sequence ID" value="CAL4805972.1"/>
    <property type="molecule type" value="Genomic_DNA"/>
</dbReference>
<protein>
    <submittedName>
        <fullName evidence="3">Uncharacterized protein</fullName>
    </submittedName>
</protein>
<dbReference type="InterPro" id="IPR013320">
    <property type="entry name" value="ConA-like_dom_sf"/>
</dbReference>
<dbReference type="OrthoDB" id="439769at2759"/>
<name>A0A9P1GPK4_9DINO</name>
<organism evidence="3">
    <name type="scientific">Cladocopium goreaui</name>
    <dbReference type="NCBI Taxonomy" id="2562237"/>
    <lineage>
        <taxon>Eukaryota</taxon>
        <taxon>Sar</taxon>
        <taxon>Alveolata</taxon>
        <taxon>Dinophyceae</taxon>
        <taxon>Suessiales</taxon>
        <taxon>Symbiodiniaceae</taxon>
        <taxon>Cladocopium</taxon>
    </lineage>
</organism>
<feature type="transmembrane region" description="Helical" evidence="1">
    <location>
        <begin position="328"/>
        <end position="350"/>
    </location>
</feature>
<accession>A0A9P1GPK4</accession>
<evidence type="ECO:0000313" key="3">
    <source>
        <dbReference type="EMBL" id="CAI4018660.1"/>
    </source>
</evidence>
<dbReference type="Proteomes" id="UP001152797">
    <property type="component" value="Unassembled WGS sequence"/>
</dbReference>
<comment type="caution">
    <text evidence="3">The sequence shown here is derived from an EMBL/GenBank/DDBJ whole genome shotgun (WGS) entry which is preliminary data.</text>
</comment>
<dbReference type="EMBL" id="CAMXCT010006706">
    <property type="protein sequence ID" value="CAI4018660.1"/>
    <property type="molecule type" value="Genomic_DNA"/>
</dbReference>
<dbReference type="Gene3D" id="2.60.120.200">
    <property type="match status" value="1"/>
</dbReference>
<keyword evidence="5" id="KW-1185">Reference proteome</keyword>
<evidence type="ECO:0000313" key="4">
    <source>
        <dbReference type="EMBL" id="CAL4805972.1"/>
    </source>
</evidence>
<dbReference type="SUPFAM" id="SSF49899">
    <property type="entry name" value="Concanavalin A-like lectins/glucanases"/>
    <property type="match status" value="1"/>
</dbReference>
<evidence type="ECO:0000313" key="5">
    <source>
        <dbReference type="Proteomes" id="UP001152797"/>
    </source>
</evidence>
<dbReference type="Pfam" id="PF13385">
    <property type="entry name" value="Laminin_G_3"/>
    <property type="match status" value="1"/>
</dbReference>
<feature type="signal peptide" evidence="2">
    <location>
        <begin position="1"/>
        <end position="25"/>
    </location>
</feature>
<gene>
    <name evidence="3" type="ORF">C1SCF055_LOCUS43210</name>
</gene>
<reference evidence="3" key="1">
    <citation type="submission" date="2022-10" db="EMBL/GenBank/DDBJ databases">
        <authorList>
            <person name="Chen Y."/>
            <person name="Dougan E. K."/>
            <person name="Chan C."/>
            <person name="Rhodes N."/>
            <person name="Thang M."/>
        </authorList>
    </citation>
    <scope>NUCLEOTIDE SEQUENCE</scope>
</reference>
<dbReference type="AlphaFoldDB" id="A0A9P1GPK4"/>
<sequence>MARHATLRAGLVVALGMRRIGVTAGEECAGDGPMPMFLQMDLRTHSSAQRHEDYPVNGLDGLAQALSTRSSARRRGIRVEVTGDRQGCSTLAEEDIERPILEVLAEHPDEAKDLSSYKQLLGSNSESCLLRAPMTIVMPTVEVAPGVSNVTLDGSIHPVNALEAMDCFANGFWKAPSDVMIKNFSTVATFSSLYCPYMSTVVPNYQKITMRDFLMEQAADSQTLCDLLHPEPEENGVHAPPSLEAGLKLRGAVRCLLSSNSVNDNGRPRDLRHGRHHMDPGSIWYSNTCCWRKGWKAGFEVVPLVPVDEETGFHEGTWTDSGKCCKKAVLGALAVAVLGLFGLCVGHVAYAKPIALNELAQPGAAGIKQDVGTFGDDILEDDWPVLKKEIKSEQYNPAGCFAKLSFASAWSASLGLKLMAATKECNPRSYRDDPTPFRRLHEVHQVPGLPQEAVHYPTSPWAQYKESVGPVVKDGEKDTDIDIDGLAAESAYNLTEGLLRLKTRFAFGNRWTMEGWHYMKEHHTGCVWDTRRNESAPGLRLCFTGNGLLAIDVFAPHSLGKTSSVIVSDVAAPLSTWVHLAVQRSGKDLEFFMDGKLGGRAAVPAELTDEVLPQSRITLGGSVDGDPHRKLKGMVSNMRLTSDALYNKSKQFDIDPNLDQLLKTRFLLKSHFMDAVSGRRMRKSGNVTTRYDAEILMDTWKAEGLIDDDHNFTPPMNMTRVEVLRRLFPFEDPIFKTEFLGAFCARVVLQILKEITTIEDRLMDAVPLCDETATSPQCYKAVSYAFRQAVSIGRYGAELQPRCVQTVNEDFRGDFRCSERLEGLSWALDGFASQVAKARRICHDNDLSSPLLDLGACVGESLSATGYMFSAALLLESALGFDCPNPEFDEERPLTETLQLTCARDSTAIFRTTFLAGSKAVRAAGHCGGTDTLCGRSILRSAAALSGVGETGVFLRVFCHGATPCCQKNPDTDEIECECEPKDIIENKRDDKDDQKQCARFGGSTVKLLGSAALAATEAEGQCKFSKTAESTCQTTVPAAIAGLGFFIENAARASRDCPPSAFPLDPEERRIDDFILGWADPRDFYQCGQNTKRLGVSMDVIARGIAGAVVDCPYGNLSRITKPVKSARRFFTP</sequence>
<reference evidence="4 5" key="2">
    <citation type="submission" date="2024-05" db="EMBL/GenBank/DDBJ databases">
        <authorList>
            <person name="Chen Y."/>
            <person name="Shah S."/>
            <person name="Dougan E. K."/>
            <person name="Thang M."/>
            <person name="Chan C."/>
        </authorList>
    </citation>
    <scope>NUCLEOTIDE SEQUENCE [LARGE SCALE GENOMIC DNA]</scope>
</reference>